<dbReference type="InterPro" id="IPR036634">
    <property type="entry name" value="PRD_sf"/>
</dbReference>
<dbReference type="Gene3D" id="1.10.1790.10">
    <property type="entry name" value="PRD domain"/>
    <property type="match status" value="2"/>
</dbReference>
<feature type="domain" description="PRD" evidence="2">
    <location>
        <begin position="65"/>
        <end position="170"/>
    </location>
</feature>
<dbReference type="Gene3D" id="2.30.24.10">
    <property type="entry name" value="CAT RNA-binding domain"/>
    <property type="match status" value="1"/>
</dbReference>
<keyword evidence="4" id="KW-1185">Reference proteome</keyword>
<gene>
    <name evidence="3" type="ORF">LKD22_09280</name>
</gene>
<dbReference type="GO" id="GO:0006355">
    <property type="term" value="P:regulation of DNA-templated transcription"/>
    <property type="evidence" value="ECO:0007669"/>
    <property type="project" value="InterPro"/>
</dbReference>
<protein>
    <submittedName>
        <fullName evidence="3">PRD domain-containing protein</fullName>
    </submittedName>
</protein>
<dbReference type="PANTHER" id="PTHR30185">
    <property type="entry name" value="CRYPTIC BETA-GLUCOSIDE BGL OPERON ANTITERMINATOR"/>
    <property type="match status" value="1"/>
</dbReference>
<dbReference type="EMBL" id="JAJEPX010000028">
    <property type="protein sequence ID" value="MCC2177311.1"/>
    <property type="molecule type" value="Genomic_DNA"/>
</dbReference>
<dbReference type="SUPFAM" id="SSF63520">
    <property type="entry name" value="PTS-regulatory domain, PRD"/>
    <property type="match status" value="2"/>
</dbReference>
<name>A0AAW4VWI7_9FIRM</name>
<evidence type="ECO:0000259" key="2">
    <source>
        <dbReference type="PROSITE" id="PS51372"/>
    </source>
</evidence>
<dbReference type="InterPro" id="IPR004341">
    <property type="entry name" value="CAT_RNA-bd_dom"/>
</dbReference>
<reference evidence="3 4" key="1">
    <citation type="submission" date="2021-10" db="EMBL/GenBank/DDBJ databases">
        <title>Anaerobic single-cell dispensing facilitates the cultivation of human gut bacteria.</title>
        <authorList>
            <person name="Afrizal A."/>
        </authorList>
    </citation>
    <scope>NUCLEOTIDE SEQUENCE [LARGE SCALE GENOMIC DNA]</scope>
    <source>
        <strain evidence="3 4">CLA-AA-H270</strain>
    </source>
</reference>
<dbReference type="RefSeq" id="WP_227600912.1">
    <property type="nucleotide sequence ID" value="NZ_JAJEPX010000028.1"/>
</dbReference>
<accession>A0AAW4VWI7</accession>
<dbReference type="PROSITE" id="PS51372">
    <property type="entry name" value="PRD_2"/>
    <property type="match status" value="2"/>
</dbReference>
<dbReference type="AlphaFoldDB" id="A0AAW4VWI7"/>
<dbReference type="SMART" id="SM01061">
    <property type="entry name" value="CAT_RBD"/>
    <property type="match status" value="1"/>
</dbReference>
<proteinExistence type="predicted"/>
<dbReference type="PANTHER" id="PTHR30185:SF15">
    <property type="entry name" value="CRYPTIC BETA-GLUCOSIDE BGL OPERON ANTITERMINATOR"/>
    <property type="match status" value="1"/>
</dbReference>
<feature type="domain" description="PRD" evidence="2">
    <location>
        <begin position="171"/>
        <end position="280"/>
    </location>
</feature>
<dbReference type="Proteomes" id="UP001298753">
    <property type="component" value="Unassembled WGS sequence"/>
</dbReference>
<evidence type="ECO:0000256" key="1">
    <source>
        <dbReference type="ARBA" id="ARBA00022737"/>
    </source>
</evidence>
<keyword evidence="1" id="KW-0677">Repeat</keyword>
<dbReference type="NCBIfam" id="NF046042">
    <property type="entry name" value="LicT"/>
    <property type="match status" value="1"/>
</dbReference>
<dbReference type="InterPro" id="IPR050661">
    <property type="entry name" value="BglG_antiterminators"/>
</dbReference>
<sequence length="281" mass="32328">MKIEKVLNNNVVVALDENGAETVLMGRGLGFGRRAGDEAPPDKVEKRFTLHSDQLSDRFQQLITSIPLPHFLMSERIINHAKIALGKELSDSIYVTLPDHISAAVNRYKEGIVLPNPLLWDIRQLYKDEFRVGLKANEIVKEETGVEFTDDEAAFIALHFVNAQLGGEIRDIYDMTYLMKAVFGIVYDEYGFRPDDESLNYYRFVTHLKFYARRIVSGEGYGDEDSDLLDVVRFKYPKAYACADKIRVYVQREKNFHSGQNELLYLTIHIARVMEHIDDKK</sequence>
<dbReference type="Pfam" id="PF03123">
    <property type="entry name" value="CAT_RBD"/>
    <property type="match status" value="1"/>
</dbReference>
<dbReference type="SUPFAM" id="SSF50151">
    <property type="entry name" value="SacY-like RNA-binding domain"/>
    <property type="match status" value="1"/>
</dbReference>
<dbReference type="GO" id="GO:0003723">
    <property type="term" value="F:RNA binding"/>
    <property type="evidence" value="ECO:0007669"/>
    <property type="project" value="InterPro"/>
</dbReference>
<evidence type="ECO:0000313" key="3">
    <source>
        <dbReference type="EMBL" id="MCC2177311.1"/>
    </source>
</evidence>
<comment type="caution">
    <text evidence="3">The sequence shown here is derived from an EMBL/GenBank/DDBJ whole genome shotgun (WGS) entry which is preliminary data.</text>
</comment>
<dbReference type="GeneID" id="98660871"/>
<organism evidence="3 4">
    <name type="scientific">Agathobaculum butyriciproducens</name>
    <dbReference type="NCBI Taxonomy" id="1628085"/>
    <lineage>
        <taxon>Bacteria</taxon>
        <taxon>Bacillati</taxon>
        <taxon>Bacillota</taxon>
        <taxon>Clostridia</taxon>
        <taxon>Eubacteriales</taxon>
        <taxon>Butyricicoccaceae</taxon>
        <taxon>Agathobaculum</taxon>
    </lineage>
</organism>
<dbReference type="InterPro" id="IPR011608">
    <property type="entry name" value="PRD"/>
</dbReference>
<evidence type="ECO:0000313" key="4">
    <source>
        <dbReference type="Proteomes" id="UP001298753"/>
    </source>
</evidence>
<dbReference type="Pfam" id="PF00874">
    <property type="entry name" value="PRD"/>
    <property type="match status" value="2"/>
</dbReference>
<dbReference type="InterPro" id="IPR036650">
    <property type="entry name" value="CAT_RNA-bd_dom_sf"/>
</dbReference>